<keyword evidence="3" id="KW-1185">Reference proteome</keyword>
<organism evidence="2 3">
    <name type="scientific">Iris pallida</name>
    <name type="common">Sweet iris</name>
    <dbReference type="NCBI Taxonomy" id="29817"/>
    <lineage>
        <taxon>Eukaryota</taxon>
        <taxon>Viridiplantae</taxon>
        <taxon>Streptophyta</taxon>
        <taxon>Embryophyta</taxon>
        <taxon>Tracheophyta</taxon>
        <taxon>Spermatophyta</taxon>
        <taxon>Magnoliopsida</taxon>
        <taxon>Liliopsida</taxon>
        <taxon>Asparagales</taxon>
        <taxon>Iridaceae</taxon>
        <taxon>Iridoideae</taxon>
        <taxon>Irideae</taxon>
        <taxon>Iris</taxon>
    </lineage>
</organism>
<feature type="region of interest" description="Disordered" evidence="1">
    <location>
        <begin position="1"/>
        <end position="285"/>
    </location>
</feature>
<evidence type="ECO:0000313" key="2">
    <source>
        <dbReference type="EMBL" id="KAJ6834476.1"/>
    </source>
</evidence>
<accession>A0AAX6H0J1</accession>
<feature type="compositionally biased region" description="Basic and acidic residues" evidence="1">
    <location>
        <begin position="91"/>
        <end position="112"/>
    </location>
</feature>
<feature type="compositionally biased region" description="Basic and acidic residues" evidence="1">
    <location>
        <begin position="180"/>
        <end position="208"/>
    </location>
</feature>
<comment type="caution">
    <text evidence="2">The sequence shown here is derived from an EMBL/GenBank/DDBJ whole genome shotgun (WGS) entry which is preliminary data.</text>
</comment>
<feature type="compositionally biased region" description="Basic residues" evidence="1">
    <location>
        <begin position="122"/>
        <end position="140"/>
    </location>
</feature>
<reference evidence="2" key="2">
    <citation type="submission" date="2023-04" db="EMBL/GenBank/DDBJ databases">
        <authorList>
            <person name="Bruccoleri R.E."/>
            <person name="Oakeley E.J."/>
            <person name="Faust A.-M."/>
            <person name="Dessus-Babus S."/>
            <person name="Altorfer M."/>
            <person name="Burckhardt D."/>
            <person name="Oertli M."/>
            <person name="Naumann U."/>
            <person name="Petersen F."/>
            <person name="Wong J."/>
        </authorList>
    </citation>
    <scope>NUCLEOTIDE SEQUENCE</scope>
    <source>
        <strain evidence="2">GSM-AAB239-AS_SAM_17_03QT</strain>
        <tissue evidence="2">Leaf</tissue>
    </source>
</reference>
<evidence type="ECO:0000313" key="3">
    <source>
        <dbReference type="Proteomes" id="UP001140949"/>
    </source>
</evidence>
<feature type="compositionally biased region" description="Basic residues" evidence="1">
    <location>
        <begin position="73"/>
        <end position="85"/>
    </location>
</feature>
<gene>
    <name evidence="2" type="ORF">M6B38_334465</name>
</gene>
<feature type="compositionally biased region" description="Pro residues" evidence="1">
    <location>
        <begin position="47"/>
        <end position="59"/>
    </location>
</feature>
<feature type="compositionally biased region" description="Gly residues" evidence="1">
    <location>
        <begin position="209"/>
        <end position="236"/>
    </location>
</feature>
<reference evidence="2" key="1">
    <citation type="journal article" date="2023" name="GigaByte">
        <title>Genome assembly of the bearded iris, Iris pallida Lam.</title>
        <authorList>
            <person name="Bruccoleri R.E."/>
            <person name="Oakeley E.J."/>
            <person name="Faust A.M.E."/>
            <person name="Altorfer M."/>
            <person name="Dessus-Babus S."/>
            <person name="Burckhardt D."/>
            <person name="Oertli M."/>
            <person name="Naumann U."/>
            <person name="Petersen F."/>
            <person name="Wong J."/>
        </authorList>
    </citation>
    <scope>NUCLEOTIDE SEQUENCE</scope>
    <source>
        <strain evidence="2">GSM-AAB239-AS_SAM_17_03QT</strain>
    </source>
</reference>
<sequence>MLHAPPRPHQGPDAAPGRVGGGGRPADRQPPPRPRLPPRRRRRILRPPEPGPAPRSPPPRPDRGRRADPPLRGPRRAVLRRLRHRAPPDALLDHPHGAVRRVQDPLVGRERPLPAPPQDRRRPPRRRHRRRRRQPRRRRHGPDAGRRPPPRRGAPQLPVRRRRDLAHGAGRGGRVPLARELADGEPRDDRHREPAVDVRPGEGEHTAEGGDGGRAGDARGGQPGGGAGGGGGVEPGGRGEDEGDEHEGGEGDAAAVRGGARLRDEDGEGGGADGPVQGVRPHGVAAGAVHRGAVRDARAGAEAAQGLLSAPELELGGGRSAVGRWFCFDDGENCWSILLY</sequence>
<dbReference type="EMBL" id="JANAVB010014398">
    <property type="protein sequence ID" value="KAJ6834476.1"/>
    <property type="molecule type" value="Genomic_DNA"/>
</dbReference>
<protein>
    <submittedName>
        <fullName evidence="2">Mitochondrial uncoupling protein 5</fullName>
    </submittedName>
</protein>
<name>A0AAX6H0J1_IRIPA</name>
<dbReference type="Proteomes" id="UP001140949">
    <property type="component" value="Unassembled WGS sequence"/>
</dbReference>
<feature type="compositionally biased region" description="Basic and acidic residues" evidence="1">
    <location>
        <begin position="60"/>
        <end position="69"/>
    </location>
</feature>
<proteinExistence type="predicted"/>
<evidence type="ECO:0000256" key="1">
    <source>
        <dbReference type="SAM" id="MobiDB-lite"/>
    </source>
</evidence>
<dbReference type="AlphaFoldDB" id="A0AAX6H0J1"/>
<feature type="compositionally biased region" description="Basic residues" evidence="1">
    <location>
        <begin position="36"/>
        <end position="45"/>
    </location>
</feature>